<gene>
    <name evidence="2" type="ORF">PDIGIT_LOCUS15479</name>
</gene>
<organism evidence="2 3">
    <name type="scientific">Periconia digitata</name>
    <dbReference type="NCBI Taxonomy" id="1303443"/>
    <lineage>
        <taxon>Eukaryota</taxon>
        <taxon>Fungi</taxon>
        <taxon>Dikarya</taxon>
        <taxon>Ascomycota</taxon>
        <taxon>Pezizomycotina</taxon>
        <taxon>Dothideomycetes</taxon>
        <taxon>Pleosporomycetidae</taxon>
        <taxon>Pleosporales</taxon>
        <taxon>Massarineae</taxon>
        <taxon>Periconiaceae</taxon>
        <taxon>Periconia</taxon>
    </lineage>
</organism>
<comment type="caution">
    <text evidence="2">The sequence shown here is derived from an EMBL/GenBank/DDBJ whole genome shotgun (WGS) entry which is preliminary data.</text>
</comment>
<keyword evidence="3" id="KW-1185">Reference proteome</keyword>
<dbReference type="EMBL" id="CAOQHR010000013">
    <property type="protein sequence ID" value="CAI6342274.1"/>
    <property type="molecule type" value="Genomic_DNA"/>
</dbReference>
<accession>A0A9W4XS55</accession>
<evidence type="ECO:0000313" key="3">
    <source>
        <dbReference type="Proteomes" id="UP001152607"/>
    </source>
</evidence>
<name>A0A9W4XS55_9PLEO</name>
<protein>
    <submittedName>
        <fullName evidence="2">Uncharacterized protein</fullName>
    </submittedName>
</protein>
<feature type="region of interest" description="Disordered" evidence="1">
    <location>
        <begin position="118"/>
        <end position="140"/>
    </location>
</feature>
<sequence>MQRQPRGANHNEVSANYYYDYIYYINFEPSTTNFSQTSFKEGYYVGTSSCVQQMPQDIVPAHPTGHFENEISAKKKRIVGVKYKYMIGHPHCLEPIYSLKNSYPSRLLAILYTIKSSSRTTHSRPPNPHAPVQQNSRKPHTQPLLSIKKWPTKTPVSAPISLPFHSGGSVTPHQHHL</sequence>
<evidence type="ECO:0000256" key="1">
    <source>
        <dbReference type="SAM" id="MobiDB-lite"/>
    </source>
</evidence>
<reference evidence="2" key="1">
    <citation type="submission" date="2023-01" db="EMBL/GenBank/DDBJ databases">
        <authorList>
            <person name="Van Ghelder C."/>
            <person name="Rancurel C."/>
        </authorList>
    </citation>
    <scope>NUCLEOTIDE SEQUENCE</scope>
    <source>
        <strain evidence="2">CNCM I-4278</strain>
    </source>
</reference>
<proteinExistence type="predicted"/>
<evidence type="ECO:0000313" key="2">
    <source>
        <dbReference type="EMBL" id="CAI6342274.1"/>
    </source>
</evidence>
<dbReference type="AlphaFoldDB" id="A0A9W4XS55"/>
<dbReference type="Proteomes" id="UP001152607">
    <property type="component" value="Unassembled WGS sequence"/>
</dbReference>